<feature type="region of interest" description="Disordered" evidence="1">
    <location>
        <begin position="725"/>
        <end position="749"/>
    </location>
</feature>
<keyword evidence="4" id="KW-1185">Reference proteome</keyword>
<dbReference type="Proteomes" id="UP000815677">
    <property type="component" value="Unassembled WGS sequence"/>
</dbReference>
<evidence type="ECO:0000256" key="1">
    <source>
        <dbReference type="SAM" id="MobiDB-lite"/>
    </source>
</evidence>
<dbReference type="InterPro" id="IPR040521">
    <property type="entry name" value="KDZ"/>
</dbReference>
<feature type="domain" description="CxC2-like cysteine cluster KDZ transposase-associated" evidence="2">
    <location>
        <begin position="170"/>
        <end position="251"/>
    </location>
</feature>
<sequence length="791" mass="89393">MPRRSPRDSIGTRPLNYALPTSFLPSVIEAHKAAMDEAIVAHYFSLPQPADMFFLKNKERLGLLIEPDGTLAVITRRDPEMWKYFVAYKRVLRFGEFLARARDARVAHRRGDEPLDLLNIFKDLAPKSREEHVNWKRLMPELVPIYMALLKCTTSLRTRQTVPASDDPVCVCTGRSLNVTVVRFDDIAEETLRICACKSRTAPAQLLRVGLFPCSPCNPTLAVDIQLLDFVRHLYLRIAPNNMAFCCALESTLGDRGLKFFQGEQLRIRFNNAFQWYLDLVTRTNKHIDDVLDPVREQTRDEYDADHPSAPVDVPPAHNVPPAPDVPPAPSPQIPRHNSRRATVEEVDDEDDAATSTATPQTPRTPGRKRPRETAADSDDADVDADKRRRTGAPNPFGPPPPRTRPSAYLIKKCPACFAGLKHDPSQRYDLAVCEDGNFAQKRSSYSKPMEAYVDGIRNGAPPRRKPDVEEEDGYEGRLKVPRSALDACEKSFKAADESREKASTQFFAQTGLMGLVCIVLFLVNLKSAGEKQFYSLLLLEALFQHLPPDIRVAVLYDIACQLDRSCEKWGFLDRYRDRIAFAVSVFHAFGHIWACQLVYHPHKCIGFGFENGECAERVWLEPLNESSVFKLDIDDAIWSEVGLVDMPADIPEALLKADFRRCINALLVKQRDDLRYQLERRRQYLLDLLLEWKTHLDKLTAPDGAAAWGPSSDEILSARCARVRPAGDDDAASDVSSDGGMGDEEHDPALVGVLDTLNRLEHSREQEERGYERREEELVDQLVADEEFFN</sequence>
<dbReference type="Pfam" id="PF18758">
    <property type="entry name" value="KDZ"/>
    <property type="match status" value="1"/>
</dbReference>
<dbReference type="InterPro" id="IPR041457">
    <property type="entry name" value="CxC2_KDZ-assoc"/>
</dbReference>
<proteinExistence type="predicted"/>
<feature type="region of interest" description="Disordered" evidence="1">
    <location>
        <begin position="299"/>
        <end position="406"/>
    </location>
</feature>
<protein>
    <recommendedName>
        <fullName evidence="2">CxC2-like cysteine cluster KDZ transposase-associated domain-containing protein</fullName>
    </recommendedName>
</protein>
<reference evidence="3" key="1">
    <citation type="submission" date="2014-09" db="EMBL/GenBank/DDBJ databases">
        <title>Genome sequence of the luminous mushroom Mycena chlorophos for searching fungal bioluminescence genes.</title>
        <authorList>
            <person name="Tanaka Y."/>
            <person name="Kasuga D."/>
            <person name="Oba Y."/>
            <person name="Hase S."/>
            <person name="Sato K."/>
            <person name="Oba Y."/>
            <person name="Sakakibara Y."/>
        </authorList>
    </citation>
    <scope>NUCLEOTIDE SEQUENCE</scope>
</reference>
<name>A0ABQ0LQJ7_MYCCL</name>
<evidence type="ECO:0000313" key="4">
    <source>
        <dbReference type="Proteomes" id="UP000815677"/>
    </source>
</evidence>
<dbReference type="PANTHER" id="PTHR33096:SF1">
    <property type="entry name" value="CXC1-LIKE CYSTEINE CLUSTER ASSOCIATED WITH KDZ TRANSPOSASES DOMAIN-CONTAINING PROTEIN"/>
    <property type="match status" value="1"/>
</dbReference>
<evidence type="ECO:0000259" key="2">
    <source>
        <dbReference type="Pfam" id="PF18803"/>
    </source>
</evidence>
<dbReference type="Pfam" id="PF18803">
    <property type="entry name" value="CxC2"/>
    <property type="match status" value="1"/>
</dbReference>
<feature type="compositionally biased region" description="Pro residues" evidence="1">
    <location>
        <begin position="318"/>
        <end position="333"/>
    </location>
</feature>
<organism evidence="3 4">
    <name type="scientific">Mycena chlorophos</name>
    <name type="common">Agaric fungus</name>
    <name type="synonym">Agaricus chlorophos</name>
    <dbReference type="NCBI Taxonomy" id="658473"/>
    <lineage>
        <taxon>Eukaryota</taxon>
        <taxon>Fungi</taxon>
        <taxon>Dikarya</taxon>
        <taxon>Basidiomycota</taxon>
        <taxon>Agaricomycotina</taxon>
        <taxon>Agaricomycetes</taxon>
        <taxon>Agaricomycetidae</taxon>
        <taxon>Agaricales</taxon>
        <taxon>Marasmiineae</taxon>
        <taxon>Mycenaceae</taxon>
        <taxon>Mycena</taxon>
    </lineage>
</organism>
<accession>A0ABQ0LQJ7</accession>
<dbReference type="PANTHER" id="PTHR33096">
    <property type="entry name" value="CXC2 DOMAIN-CONTAINING PROTEIN"/>
    <property type="match status" value="1"/>
</dbReference>
<dbReference type="EMBL" id="DF848245">
    <property type="protein sequence ID" value="GAT53357.1"/>
    <property type="molecule type" value="Genomic_DNA"/>
</dbReference>
<gene>
    <name evidence="3" type="ORF">MCHLO_10317</name>
</gene>
<evidence type="ECO:0000313" key="3">
    <source>
        <dbReference type="EMBL" id="GAT53357.1"/>
    </source>
</evidence>